<evidence type="ECO:0000256" key="1">
    <source>
        <dbReference type="ARBA" id="ARBA00022801"/>
    </source>
</evidence>
<evidence type="ECO:0000313" key="7">
    <source>
        <dbReference type="Proteomes" id="UP000270185"/>
    </source>
</evidence>
<sequence length="188" mass="20513">MKNCEALVIGGSAGSLDVLLKVLPDIDLLLPFPIIIVLHRKPGKDSMLTQLLSAKTLLKVKELEEKEKLTPAHIYIAPPNYHVLIENNKTFSLDASEKINFSRPSIDVTFESASDVFSENLVCLLLSGANSDGTKGVQKVKENNGIVIIQNPASAIVPFMPEYALEHCNADAILNADEMANYINQLGK</sequence>
<accession>A0A3G8XLL1</accession>
<organism evidence="6 7">
    <name type="scientific">Kaistella carnis</name>
    <dbReference type="NCBI Taxonomy" id="1241979"/>
    <lineage>
        <taxon>Bacteria</taxon>
        <taxon>Pseudomonadati</taxon>
        <taxon>Bacteroidota</taxon>
        <taxon>Flavobacteriia</taxon>
        <taxon>Flavobacteriales</taxon>
        <taxon>Weeksellaceae</taxon>
        <taxon>Chryseobacterium group</taxon>
        <taxon>Kaistella</taxon>
    </lineage>
</organism>
<feature type="active site" evidence="4">
    <location>
        <position position="12"/>
    </location>
</feature>
<dbReference type="Pfam" id="PF01339">
    <property type="entry name" value="CheB_methylest"/>
    <property type="match status" value="1"/>
</dbReference>
<name>A0A3G8XLL1_9FLAO</name>
<dbReference type="GO" id="GO:0006935">
    <property type="term" value="P:chemotaxis"/>
    <property type="evidence" value="ECO:0007669"/>
    <property type="project" value="UniProtKB-UniRule"/>
</dbReference>
<keyword evidence="7" id="KW-1185">Reference proteome</keyword>
<evidence type="ECO:0000256" key="2">
    <source>
        <dbReference type="ARBA" id="ARBA00039140"/>
    </source>
</evidence>
<dbReference type="PANTHER" id="PTHR42872:SF6">
    <property type="entry name" value="PROTEIN-GLUTAMATE METHYLESTERASE_PROTEIN-GLUTAMINE GLUTAMINASE"/>
    <property type="match status" value="1"/>
</dbReference>
<evidence type="ECO:0000259" key="5">
    <source>
        <dbReference type="PROSITE" id="PS50122"/>
    </source>
</evidence>
<keyword evidence="1 4" id="KW-0378">Hydrolase</keyword>
<protein>
    <recommendedName>
        <fullName evidence="2">protein-glutamate methylesterase</fullName>
        <ecNumber evidence="2">3.1.1.61</ecNumber>
    </recommendedName>
</protein>
<dbReference type="AlphaFoldDB" id="A0A3G8XLL1"/>
<comment type="catalytic activity">
    <reaction evidence="3">
        <text>[protein]-L-glutamate 5-O-methyl ester + H2O = L-glutamyl-[protein] + methanol + H(+)</text>
        <dbReference type="Rhea" id="RHEA:23236"/>
        <dbReference type="Rhea" id="RHEA-COMP:10208"/>
        <dbReference type="Rhea" id="RHEA-COMP:10311"/>
        <dbReference type="ChEBI" id="CHEBI:15377"/>
        <dbReference type="ChEBI" id="CHEBI:15378"/>
        <dbReference type="ChEBI" id="CHEBI:17790"/>
        <dbReference type="ChEBI" id="CHEBI:29973"/>
        <dbReference type="ChEBI" id="CHEBI:82795"/>
        <dbReference type="EC" id="3.1.1.61"/>
    </reaction>
</comment>
<evidence type="ECO:0000256" key="4">
    <source>
        <dbReference type="PROSITE-ProRule" id="PRU00050"/>
    </source>
</evidence>
<evidence type="ECO:0000256" key="3">
    <source>
        <dbReference type="ARBA" id="ARBA00048267"/>
    </source>
</evidence>
<reference evidence="7" key="1">
    <citation type="submission" date="2018-11" db="EMBL/GenBank/DDBJ databases">
        <title>Proposal to divide the Flavobacteriaceae and reorganize its genera based on Amino Acid Identity values calculated from whole genome sequences.</title>
        <authorList>
            <person name="Nicholson A.C."/>
            <person name="Gulvik C.A."/>
            <person name="Whitney A.M."/>
            <person name="Humrighouse B.W."/>
            <person name="Bell M."/>
            <person name="Holmes B."/>
            <person name="Steigerwalt A.G."/>
            <person name="Villarma A."/>
            <person name="Sheth M."/>
            <person name="Batra D."/>
            <person name="Pryor J."/>
            <person name="Bernardet J.-F."/>
            <person name="Hugo C."/>
            <person name="Kampfer P."/>
            <person name="Newman J.D."/>
            <person name="McQuiston J.R."/>
        </authorList>
    </citation>
    <scope>NUCLEOTIDE SEQUENCE [LARGE SCALE GENOMIC DNA]</scope>
    <source>
        <strain evidence="7">G0081</strain>
    </source>
</reference>
<dbReference type="GO" id="GO:0005737">
    <property type="term" value="C:cytoplasm"/>
    <property type="evidence" value="ECO:0007669"/>
    <property type="project" value="InterPro"/>
</dbReference>
<dbReference type="GO" id="GO:0000156">
    <property type="term" value="F:phosphorelay response regulator activity"/>
    <property type="evidence" value="ECO:0007669"/>
    <property type="project" value="InterPro"/>
</dbReference>
<dbReference type="Gene3D" id="3.40.50.180">
    <property type="entry name" value="Methylesterase CheB, C-terminal domain"/>
    <property type="match status" value="1"/>
</dbReference>
<dbReference type="GO" id="GO:0008984">
    <property type="term" value="F:protein-glutamate methylesterase activity"/>
    <property type="evidence" value="ECO:0007669"/>
    <property type="project" value="UniProtKB-EC"/>
</dbReference>
<dbReference type="KEGG" id="ccas:EIB73_05120"/>
<dbReference type="PROSITE" id="PS50122">
    <property type="entry name" value="CHEB"/>
    <property type="match status" value="1"/>
</dbReference>
<dbReference type="PANTHER" id="PTHR42872">
    <property type="entry name" value="PROTEIN-GLUTAMATE METHYLESTERASE/PROTEIN-GLUTAMINE GLUTAMINASE"/>
    <property type="match status" value="1"/>
</dbReference>
<dbReference type="InterPro" id="IPR000673">
    <property type="entry name" value="Sig_transdc_resp-reg_Me-estase"/>
</dbReference>
<dbReference type="SUPFAM" id="SSF52738">
    <property type="entry name" value="Methylesterase CheB, C-terminal domain"/>
    <property type="match status" value="1"/>
</dbReference>
<dbReference type="EMBL" id="CP034159">
    <property type="protein sequence ID" value="AZI32607.1"/>
    <property type="molecule type" value="Genomic_DNA"/>
</dbReference>
<dbReference type="OrthoDB" id="1524092at2"/>
<dbReference type="InterPro" id="IPR035909">
    <property type="entry name" value="CheB_C"/>
</dbReference>
<feature type="active site" evidence="4">
    <location>
        <position position="39"/>
    </location>
</feature>
<feature type="active site" evidence="4">
    <location>
        <position position="132"/>
    </location>
</feature>
<feature type="domain" description="CheB-type methylesterase" evidence="5">
    <location>
        <begin position="1"/>
        <end position="188"/>
    </location>
</feature>
<dbReference type="EC" id="3.1.1.61" evidence="2"/>
<dbReference type="Proteomes" id="UP000270185">
    <property type="component" value="Chromosome"/>
</dbReference>
<proteinExistence type="predicted"/>
<dbReference type="RefSeq" id="WP_125023271.1">
    <property type="nucleotide sequence ID" value="NZ_CP034159.1"/>
</dbReference>
<dbReference type="CDD" id="cd16433">
    <property type="entry name" value="CheB"/>
    <property type="match status" value="1"/>
</dbReference>
<keyword evidence="4" id="KW-0145">Chemotaxis</keyword>
<evidence type="ECO:0000313" key="6">
    <source>
        <dbReference type="EMBL" id="AZI32607.1"/>
    </source>
</evidence>
<gene>
    <name evidence="6" type="ORF">EIB73_05120</name>
</gene>